<accession>A0A386RE75</accession>
<evidence type="ECO:0000313" key="1">
    <source>
        <dbReference type="EMBL" id="AYE61420.1"/>
    </source>
</evidence>
<dbReference type="RefSeq" id="WP_120357340.1">
    <property type="nucleotide sequence ID" value="NZ_CP017982.1"/>
</dbReference>
<organism evidence="1 2">
    <name type="scientific">Lactobacillus helveticus</name>
    <name type="common">Lactobacillus suntoryeus</name>
    <dbReference type="NCBI Taxonomy" id="1587"/>
    <lineage>
        <taxon>Bacteria</taxon>
        <taxon>Bacillati</taxon>
        <taxon>Bacillota</taxon>
        <taxon>Bacilli</taxon>
        <taxon>Lactobacillales</taxon>
        <taxon>Lactobacillaceae</taxon>
        <taxon>Lactobacillus</taxon>
    </lineage>
</organism>
<sequence>MRKNKLVFVDWDETRNGHHQAGVLVPEDASDEVIERTVRKKLFDRIVSKYQWAIPDEKSAISSTLALLDWNEYR</sequence>
<evidence type="ECO:0000313" key="2">
    <source>
        <dbReference type="Proteomes" id="UP000267794"/>
    </source>
</evidence>
<protein>
    <submittedName>
        <fullName evidence="1">Uncharacterized protein</fullName>
    </submittedName>
</protein>
<name>A0A386RE75_LACHE</name>
<proteinExistence type="predicted"/>
<dbReference type="EMBL" id="CP017982">
    <property type="protein sequence ID" value="AYE61420.1"/>
    <property type="molecule type" value="Genomic_DNA"/>
</dbReference>
<dbReference type="Proteomes" id="UP000267794">
    <property type="component" value="Chromosome"/>
</dbReference>
<dbReference type="AlphaFoldDB" id="A0A386RE75"/>
<gene>
    <name evidence="1" type="ORF">BC335_0932</name>
</gene>
<reference evidence="1 2" key="1">
    <citation type="submission" date="2016-10" db="EMBL/GenBank/DDBJ databases">
        <title>Complete genomic sequencing of Lactobacillus helveticus LH99 and comparative genome analysis.</title>
        <authorList>
            <person name="Li N."/>
            <person name="You C."/>
            <person name="Liu Z."/>
        </authorList>
    </citation>
    <scope>NUCLEOTIDE SEQUENCE [LARGE SCALE GENOMIC DNA]</scope>
    <source>
        <strain evidence="1 2">LH99</strain>
    </source>
</reference>